<sequence length="212" mass="23752">MASPRSKHVPKLSALATLLFLVGSAVGGEIKWDSERLKKMASAGTKVETLKMPRRCDRRVGAHDKVVFHYNRMMVTGEKIDSSRDRGEPMSFVVGWGKASKEWEDAVNNMCIGEVRQVEMPGEDGMSTILVVDLIDIQAPPPTPNVFKLIDKNDDKQLTKKEITAYLTGRMGLEKAEETDFIKKVFKEEDKDNNGVITMEEFSGPKQPHTEL</sequence>
<gene>
    <name evidence="15" type="primary">FKBP14</name>
    <name evidence="15" type="ORF">BLAG_LOCUS24916</name>
</gene>
<evidence type="ECO:0000256" key="3">
    <source>
        <dbReference type="ARBA" id="ARBA00022729"/>
    </source>
</evidence>
<dbReference type="InterPro" id="IPR001179">
    <property type="entry name" value="PPIase_FKBP_dom"/>
</dbReference>
<feature type="domain" description="EF-hand" evidence="14">
    <location>
        <begin position="177"/>
        <end position="212"/>
    </location>
</feature>
<reference evidence="15" key="1">
    <citation type="submission" date="2022-01" db="EMBL/GenBank/DDBJ databases">
        <authorList>
            <person name="Braso-Vives M."/>
        </authorList>
    </citation>
    <scope>NUCLEOTIDE SEQUENCE</scope>
</reference>
<feature type="region of interest" description="Disordered" evidence="11">
    <location>
        <begin position="193"/>
        <end position="212"/>
    </location>
</feature>
<feature type="signal peptide" evidence="12">
    <location>
        <begin position="1"/>
        <end position="27"/>
    </location>
</feature>
<evidence type="ECO:0000256" key="1">
    <source>
        <dbReference type="ARBA" id="ARBA00000971"/>
    </source>
</evidence>
<keyword evidence="9 10" id="KW-0413">Isomerase</keyword>
<comment type="catalytic activity">
    <reaction evidence="1 10">
        <text>[protein]-peptidylproline (omega=180) = [protein]-peptidylproline (omega=0)</text>
        <dbReference type="Rhea" id="RHEA:16237"/>
        <dbReference type="Rhea" id="RHEA-COMP:10747"/>
        <dbReference type="Rhea" id="RHEA-COMP:10748"/>
        <dbReference type="ChEBI" id="CHEBI:83833"/>
        <dbReference type="ChEBI" id="CHEBI:83834"/>
        <dbReference type="EC" id="5.2.1.8"/>
    </reaction>
</comment>
<dbReference type="EMBL" id="OV696694">
    <property type="protein sequence ID" value="CAH1273630.1"/>
    <property type="molecule type" value="Genomic_DNA"/>
</dbReference>
<feature type="domain" description="EF-hand" evidence="14">
    <location>
        <begin position="145"/>
        <end position="173"/>
    </location>
</feature>
<dbReference type="InterPro" id="IPR018247">
    <property type="entry name" value="EF_Hand_1_Ca_BS"/>
</dbReference>
<feature type="domain" description="PPIase FKBP-type" evidence="13">
    <location>
        <begin position="63"/>
        <end position="149"/>
    </location>
</feature>
<dbReference type="Pfam" id="PF13499">
    <property type="entry name" value="EF-hand_7"/>
    <property type="match status" value="1"/>
</dbReference>
<dbReference type="PANTHER" id="PTHR46222:SF3">
    <property type="entry name" value="PEPTIDYLPROLYL ISOMERASE"/>
    <property type="match status" value="1"/>
</dbReference>
<dbReference type="Proteomes" id="UP000838412">
    <property type="component" value="Chromosome 9"/>
</dbReference>
<dbReference type="SUPFAM" id="SSF54534">
    <property type="entry name" value="FKBP-like"/>
    <property type="match status" value="1"/>
</dbReference>
<keyword evidence="7 10" id="KW-0697">Rotamase</keyword>
<keyword evidence="3 12" id="KW-0732">Signal</keyword>
<evidence type="ECO:0000256" key="6">
    <source>
        <dbReference type="ARBA" id="ARBA00022837"/>
    </source>
</evidence>
<dbReference type="CDD" id="cd00051">
    <property type="entry name" value="EFh"/>
    <property type="match status" value="1"/>
</dbReference>
<dbReference type="PANTHER" id="PTHR46222">
    <property type="entry name" value="PEPTIDYL-PROLYL CIS-TRANS ISOMERASE FKBP7/14"/>
    <property type="match status" value="1"/>
</dbReference>
<keyword evidence="16" id="KW-1185">Reference proteome</keyword>
<dbReference type="Gene3D" id="1.10.238.10">
    <property type="entry name" value="EF-hand"/>
    <property type="match status" value="1"/>
</dbReference>
<evidence type="ECO:0000256" key="7">
    <source>
        <dbReference type="ARBA" id="ARBA00023110"/>
    </source>
</evidence>
<dbReference type="GO" id="GO:0005509">
    <property type="term" value="F:calcium ion binding"/>
    <property type="evidence" value="ECO:0007669"/>
    <property type="project" value="InterPro"/>
</dbReference>
<evidence type="ECO:0000256" key="2">
    <source>
        <dbReference type="ARBA" id="ARBA00013194"/>
    </source>
</evidence>
<keyword evidence="4" id="KW-0677">Repeat</keyword>
<evidence type="ECO:0000259" key="14">
    <source>
        <dbReference type="PROSITE" id="PS50222"/>
    </source>
</evidence>
<evidence type="ECO:0000256" key="4">
    <source>
        <dbReference type="ARBA" id="ARBA00022737"/>
    </source>
</evidence>
<protein>
    <recommendedName>
        <fullName evidence="2 10">peptidylprolyl isomerase</fullName>
        <ecNumber evidence="2 10">5.2.1.8</ecNumber>
    </recommendedName>
</protein>
<evidence type="ECO:0000256" key="9">
    <source>
        <dbReference type="ARBA" id="ARBA00023235"/>
    </source>
</evidence>
<dbReference type="AlphaFoldDB" id="A0A8K0AEU3"/>
<dbReference type="Gene3D" id="3.10.50.40">
    <property type="match status" value="1"/>
</dbReference>
<evidence type="ECO:0000259" key="13">
    <source>
        <dbReference type="PROSITE" id="PS50059"/>
    </source>
</evidence>
<dbReference type="Pfam" id="PF00254">
    <property type="entry name" value="FKBP_C"/>
    <property type="match status" value="1"/>
</dbReference>
<dbReference type="PROSITE" id="PS50059">
    <property type="entry name" value="FKBP_PPIASE"/>
    <property type="match status" value="1"/>
</dbReference>
<dbReference type="PROSITE" id="PS50222">
    <property type="entry name" value="EF_HAND_2"/>
    <property type="match status" value="2"/>
</dbReference>
<evidence type="ECO:0000256" key="10">
    <source>
        <dbReference type="PROSITE-ProRule" id="PRU00277"/>
    </source>
</evidence>
<evidence type="ECO:0000256" key="11">
    <source>
        <dbReference type="SAM" id="MobiDB-lite"/>
    </source>
</evidence>
<dbReference type="InterPro" id="IPR052273">
    <property type="entry name" value="PPIase_FKBP"/>
</dbReference>
<proteinExistence type="predicted"/>
<feature type="chain" id="PRO_5035480145" description="peptidylprolyl isomerase" evidence="12">
    <location>
        <begin position="28"/>
        <end position="212"/>
    </location>
</feature>
<dbReference type="InterPro" id="IPR011992">
    <property type="entry name" value="EF-hand-dom_pair"/>
</dbReference>
<dbReference type="OrthoDB" id="1902587at2759"/>
<evidence type="ECO:0000313" key="16">
    <source>
        <dbReference type="Proteomes" id="UP000838412"/>
    </source>
</evidence>
<evidence type="ECO:0000256" key="12">
    <source>
        <dbReference type="SAM" id="SignalP"/>
    </source>
</evidence>
<evidence type="ECO:0000256" key="5">
    <source>
        <dbReference type="ARBA" id="ARBA00022824"/>
    </source>
</evidence>
<dbReference type="SUPFAM" id="SSF47473">
    <property type="entry name" value="EF-hand"/>
    <property type="match status" value="1"/>
</dbReference>
<dbReference type="GO" id="GO:0005783">
    <property type="term" value="C:endoplasmic reticulum"/>
    <property type="evidence" value="ECO:0007669"/>
    <property type="project" value="UniProtKB-ARBA"/>
</dbReference>
<dbReference type="InterPro" id="IPR046357">
    <property type="entry name" value="PPIase_dom_sf"/>
</dbReference>
<evidence type="ECO:0000256" key="8">
    <source>
        <dbReference type="ARBA" id="ARBA00023180"/>
    </source>
</evidence>
<organism evidence="15 16">
    <name type="scientific">Branchiostoma lanceolatum</name>
    <name type="common">Common lancelet</name>
    <name type="synonym">Amphioxus lanceolatum</name>
    <dbReference type="NCBI Taxonomy" id="7740"/>
    <lineage>
        <taxon>Eukaryota</taxon>
        <taxon>Metazoa</taxon>
        <taxon>Chordata</taxon>
        <taxon>Cephalochordata</taxon>
        <taxon>Leptocardii</taxon>
        <taxon>Amphioxiformes</taxon>
        <taxon>Branchiostomatidae</taxon>
        <taxon>Branchiostoma</taxon>
    </lineage>
</organism>
<name>A0A8K0AEU3_BRALA</name>
<evidence type="ECO:0000313" key="15">
    <source>
        <dbReference type="EMBL" id="CAH1273630.1"/>
    </source>
</evidence>
<keyword evidence="5" id="KW-0256">Endoplasmic reticulum</keyword>
<dbReference type="InterPro" id="IPR002048">
    <property type="entry name" value="EF_hand_dom"/>
</dbReference>
<dbReference type="PROSITE" id="PS00018">
    <property type="entry name" value="EF_HAND_1"/>
    <property type="match status" value="2"/>
</dbReference>
<accession>A0A8K0AEU3</accession>
<dbReference type="EC" id="5.2.1.8" evidence="2 10"/>
<keyword evidence="8" id="KW-0325">Glycoprotein</keyword>
<dbReference type="GO" id="GO:0003755">
    <property type="term" value="F:peptidyl-prolyl cis-trans isomerase activity"/>
    <property type="evidence" value="ECO:0007669"/>
    <property type="project" value="UniProtKB-KW"/>
</dbReference>
<keyword evidence="6" id="KW-0106">Calcium</keyword>